<evidence type="ECO:0000313" key="5">
    <source>
        <dbReference type="Proteomes" id="UP000503462"/>
    </source>
</evidence>
<name>A0A6H0XZW0_9PEZI</name>
<reference evidence="4 5" key="1">
    <citation type="journal article" date="2016" name="Sci. Rep.">
        <title>Peltaster fructicola genome reveals evolution from an invasive phytopathogen to an ectophytic parasite.</title>
        <authorList>
            <person name="Xu C."/>
            <person name="Chen H."/>
            <person name="Gleason M.L."/>
            <person name="Xu J.R."/>
            <person name="Liu H."/>
            <person name="Zhang R."/>
            <person name="Sun G."/>
        </authorList>
    </citation>
    <scope>NUCLEOTIDE SEQUENCE [LARGE SCALE GENOMIC DNA]</scope>
    <source>
        <strain evidence="4 5">LNHT1506</strain>
    </source>
</reference>
<comment type="similarity">
    <text evidence="1">Belongs to the peptidase S33 family.</text>
</comment>
<proteinExistence type="inferred from homology"/>
<dbReference type="Proteomes" id="UP000503462">
    <property type="component" value="Chromosome 4"/>
</dbReference>
<sequence length="465" mass="53100">MSLPSHIARMSKIAPAKIVGRSSYQVAGKLRITEHIFEVPKDYNNPSSGSLRLFARSARRNEVYPNEAKATEYLPWMLYLQGGPGQECRAPQNYAWTETIINKGYQMLFLDQRGTGLSTPITASTLQMRGDNNVQHRYLKLFRADNIVRDCEAIRQALLADQMTDLDKKWSIFGQSFGGFCCISYLSFFPEGLREAFLFGGLQPLVKQPDEVYRRLYKKVIERNEAYYLKFPEDVQRVKTIMNYLGRFGDGKIKLPSEGSLTRNRFQQLGLLLGYHGGLDTIHDIVLRANNDIEAFGHLTRKSLSEIDSNTSFDDALIYSILHEPIYCEGSAPAWSADRVRAEYPVFAHQQSERPIYFTGEMIFPSMFNDYTELRKVTDVANSIAEDKDWPPLFDTEQLSRNTIPVYAASYDDDMYVDQGFAMETAKAIKGCKVYRTNVMLHNAVRAKMEEVVGALFKLKEDVFD</sequence>
<dbReference type="GO" id="GO:0006508">
    <property type="term" value="P:proteolysis"/>
    <property type="evidence" value="ECO:0007669"/>
    <property type="project" value="InterPro"/>
</dbReference>
<keyword evidence="2" id="KW-0378">Hydrolase</keyword>
<accession>A0A6H0XZW0</accession>
<dbReference type="InterPro" id="IPR000073">
    <property type="entry name" value="AB_hydrolase_1"/>
</dbReference>
<evidence type="ECO:0000256" key="2">
    <source>
        <dbReference type="ARBA" id="ARBA00022801"/>
    </source>
</evidence>
<evidence type="ECO:0000313" key="4">
    <source>
        <dbReference type="EMBL" id="QIX00216.1"/>
    </source>
</evidence>
<dbReference type="GO" id="GO:0008233">
    <property type="term" value="F:peptidase activity"/>
    <property type="evidence" value="ECO:0007669"/>
    <property type="project" value="InterPro"/>
</dbReference>
<dbReference type="OrthoDB" id="1898734at2759"/>
<dbReference type="Gene3D" id="3.40.50.1820">
    <property type="entry name" value="alpha/beta hydrolase"/>
    <property type="match status" value="1"/>
</dbReference>
<dbReference type="PANTHER" id="PTHR43248:SF2">
    <property type="entry name" value="PROLYL AMINOPEPTIDASE"/>
    <property type="match status" value="1"/>
</dbReference>
<evidence type="ECO:0000259" key="3">
    <source>
        <dbReference type="Pfam" id="PF00561"/>
    </source>
</evidence>
<dbReference type="AlphaFoldDB" id="A0A6H0XZW0"/>
<dbReference type="SUPFAM" id="SSF53474">
    <property type="entry name" value="alpha/beta-Hydrolases"/>
    <property type="match status" value="1"/>
</dbReference>
<dbReference type="EMBL" id="CP051142">
    <property type="protein sequence ID" value="QIX00216.1"/>
    <property type="molecule type" value="Genomic_DNA"/>
</dbReference>
<dbReference type="InterPro" id="IPR002410">
    <property type="entry name" value="Peptidase_S33"/>
</dbReference>
<dbReference type="InterPro" id="IPR051601">
    <property type="entry name" value="Serine_prot/Carboxylest_S33"/>
</dbReference>
<dbReference type="PRINTS" id="PR00793">
    <property type="entry name" value="PROAMNOPTASE"/>
</dbReference>
<dbReference type="Pfam" id="PF00561">
    <property type="entry name" value="Abhydrolase_1"/>
    <property type="match status" value="1"/>
</dbReference>
<gene>
    <name evidence="4" type="ORF">AMS68_005733</name>
</gene>
<organism evidence="4 5">
    <name type="scientific">Peltaster fructicola</name>
    <dbReference type="NCBI Taxonomy" id="286661"/>
    <lineage>
        <taxon>Eukaryota</taxon>
        <taxon>Fungi</taxon>
        <taxon>Dikarya</taxon>
        <taxon>Ascomycota</taxon>
        <taxon>Pezizomycotina</taxon>
        <taxon>Dothideomycetes</taxon>
        <taxon>Dothideomycetes incertae sedis</taxon>
        <taxon>Peltaster</taxon>
    </lineage>
</organism>
<dbReference type="InterPro" id="IPR029058">
    <property type="entry name" value="AB_hydrolase_fold"/>
</dbReference>
<feature type="domain" description="AB hydrolase-1" evidence="3">
    <location>
        <begin position="75"/>
        <end position="231"/>
    </location>
</feature>
<evidence type="ECO:0000256" key="1">
    <source>
        <dbReference type="ARBA" id="ARBA00010088"/>
    </source>
</evidence>
<protein>
    <recommendedName>
        <fullName evidence="3">AB hydrolase-1 domain-containing protein</fullName>
    </recommendedName>
</protein>
<dbReference type="PANTHER" id="PTHR43248">
    <property type="entry name" value="2-SUCCINYL-6-HYDROXY-2,4-CYCLOHEXADIENE-1-CARBOXYLATE SYNTHASE"/>
    <property type="match status" value="1"/>
</dbReference>
<keyword evidence="5" id="KW-1185">Reference proteome</keyword>